<sequence>MFVFEAMGSTNDAGSDALGEVGAGTCSSKILVENSQCSMVPIFAPRIRSDAEAEMQRRETSATLNDPKPVNPVLVRIRDQLRGRSLICGIETKPPSFKHRD</sequence>
<proteinExistence type="predicted"/>
<protein>
    <submittedName>
        <fullName evidence="1">Uncharacterized protein</fullName>
    </submittedName>
</protein>
<reference evidence="1" key="1">
    <citation type="submission" date="2021-01" db="EMBL/GenBank/DDBJ databases">
        <authorList>
            <person name="Corre E."/>
            <person name="Pelletier E."/>
            <person name="Niang G."/>
            <person name="Scheremetjew M."/>
            <person name="Finn R."/>
            <person name="Kale V."/>
            <person name="Holt S."/>
            <person name="Cochrane G."/>
            <person name="Meng A."/>
            <person name="Brown T."/>
            <person name="Cohen L."/>
        </authorList>
    </citation>
    <scope>NUCLEOTIDE SEQUENCE</scope>
    <source>
        <strain evidence="1">SPMC142</strain>
    </source>
</reference>
<evidence type="ECO:0000313" key="1">
    <source>
        <dbReference type="EMBL" id="CAE0523369.1"/>
    </source>
</evidence>
<dbReference type="AlphaFoldDB" id="A0A7S3VYP7"/>
<gene>
    <name evidence="1" type="ORF">SACU0126_LOCUS2739</name>
</gene>
<name>A0A7S3VYP7_9SPIT</name>
<dbReference type="EMBL" id="HBIQ01008053">
    <property type="protein sequence ID" value="CAE0523369.1"/>
    <property type="molecule type" value="Transcribed_RNA"/>
</dbReference>
<accession>A0A7S3VYP7</accession>
<organism evidence="1">
    <name type="scientific">Strombidinopsis acuminata</name>
    <dbReference type="NCBI Taxonomy" id="141414"/>
    <lineage>
        <taxon>Eukaryota</taxon>
        <taxon>Sar</taxon>
        <taxon>Alveolata</taxon>
        <taxon>Ciliophora</taxon>
        <taxon>Intramacronucleata</taxon>
        <taxon>Spirotrichea</taxon>
        <taxon>Choreotrichia</taxon>
        <taxon>Choreotrichida</taxon>
        <taxon>Strombidinopsidae</taxon>
        <taxon>Strombidinopsis</taxon>
    </lineage>
</organism>